<accession>A0A0D7BM48</accession>
<reference evidence="2 3" key="1">
    <citation type="journal article" date="2015" name="Fungal Genet. Biol.">
        <title>Evolution of novel wood decay mechanisms in Agaricales revealed by the genome sequences of Fistulina hepatica and Cylindrobasidium torrendii.</title>
        <authorList>
            <person name="Floudas D."/>
            <person name="Held B.W."/>
            <person name="Riley R."/>
            <person name="Nagy L.G."/>
            <person name="Koehler G."/>
            <person name="Ransdell A.S."/>
            <person name="Younus H."/>
            <person name="Chow J."/>
            <person name="Chiniquy J."/>
            <person name="Lipzen A."/>
            <person name="Tritt A."/>
            <person name="Sun H."/>
            <person name="Haridas S."/>
            <person name="LaButti K."/>
            <person name="Ohm R.A."/>
            <person name="Kues U."/>
            <person name="Blanchette R.A."/>
            <person name="Grigoriev I.V."/>
            <person name="Minto R.E."/>
            <person name="Hibbett D.S."/>
        </authorList>
    </citation>
    <scope>NUCLEOTIDE SEQUENCE [LARGE SCALE GENOMIC DNA]</scope>
    <source>
        <strain evidence="2 3">FP15055 ss-10</strain>
    </source>
</reference>
<feature type="signal peptide" evidence="1">
    <location>
        <begin position="1"/>
        <end position="22"/>
    </location>
</feature>
<organism evidence="2 3">
    <name type="scientific">Cylindrobasidium torrendii FP15055 ss-10</name>
    <dbReference type="NCBI Taxonomy" id="1314674"/>
    <lineage>
        <taxon>Eukaryota</taxon>
        <taxon>Fungi</taxon>
        <taxon>Dikarya</taxon>
        <taxon>Basidiomycota</taxon>
        <taxon>Agaricomycotina</taxon>
        <taxon>Agaricomycetes</taxon>
        <taxon>Agaricomycetidae</taxon>
        <taxon>Agaricales</taxon>
        <taxon>Marasmiineae</taxon>
        <taxon>Physalacriaceae</taxon>
        <taxon>Cylindrobasidium</taxon>
    </lineage>
</organism>
<dbReference type="Proteomes" id="UP000054007">
    <property type="component" value="Unassembled WGS sequence"/>
</dbReference>
<protein>
    <recommendedName>
        <fullName evidence="4">Glycoside hydrolase family 16 protein</fullName>
    </recommendedName>
</protein>
<evidence type="ECO:0000313" key="3">
    <source>
        <dbReference type="Proteomes" id="UP000054007"/>
    </source>
</evidence>
<sequence>MVSFRTLLTAASALILSTAVVAQTSQGSITQPESNTIIAPGESFPFAYDSVADYSISSYNFSVFLFSKPPKSFDESGDFAHGHYFGRFQVANYPAVPYPSNPAPSELVMPDFSQKHGGFGMGASGANATMYLTVIEEYADGAGVMGFRMSLASTPVIYNGTSA</sequence>
<name>A0A0D7BM48_9AGAR</name>
<gene>
    <name evidence="2" type="ORF">CYLTODRAFT_419061</name>
</gene>
<feature type="chain" id="PRO_5002317434" description="Glycoside hydrolase family 16 protein" evidence="1">
    <location>
        <begin position="23"/>
        <end position="163"/>
    </location>
</feature>
<dbReference type="AlphaFoldDB" id="A0A0D7BM48"/>
<keyword evidence="3" id="KW-1185">Reference proteome</keyword>
<evidence type="ECO:0000313" key="2">
    <source>
        <dbReference type="EMBL" id="KIY71209.1"/>
    </source>
</evidence>
<keyword evidence="1" id="KW-0732">Signal</keyword>
<evidence type="ECO:0000256" key="1">
    <source>
        <dbReference type="SAM" id="SignalP"/>
    </source>
</evidence>
<evidence type="ECO:0008006" key="4">
    <source>
        <dbReference type="Google" id="ProtNLM"/>
    </source>
</evidence>
<dbReference type="OrthoDB" id="3944184at2759"/>
<proteinExistence type="predicted"/>
<dbReference type="EMBL" id="KN880457">
    <property type="protein sequence ID" value="KIY71209.1"/>
    <property type="molecule type" value="Genomic_DNA"/>
</dbReference>